<comment type="caution">
    <text evidence="1">The sequence shown here is derived from an EMBL/GenBank/DDBJ whole genome shotgun (WGS) entry which is preliminary data.</text>
</comment>
<evidence type="ECO:0000313" key="1">
    <source>
        <dbReference type="EMBL" id="MFA1557490.1"/>
    </source>
</evidence>
<protein>
    <recommendedName>
        <fullName evidence="3">Immunity protein 35 domain-containing protein</fullName>
    </recommendedName>
</protein>
<accession>A0ABV4R5U6</accession>
<reference evidence="1 2" key="1">
    <citation type="submission" date="2023-11" db="EMBL/GenBank/DDBJ databases">
        <title>Actinomadura monticuli sp. nov., isolated from volcanic ash.</title>
        <authorList>
            <person name="Lee S.D."/>
            <person name="Yang H."/>
            <person name="Kim I.S."/>
        </authorList>
    </citation>
    <scope>NUCLEOTIDE SEQUENCE [LARGE SCALE GENOMIC DNA]</scope>
    <source>
        <strain evidence="1 2">DSM 45346</strain>
    </source>
</reference>
<sequence length="105" mass="11657">MACGLEQCRTVRNVSDVLAAYGMCIGPVDRAEAWRRADAWFERSEGRPVLLSVESFGEGFVARPGPEDCESVLIIDRRTGALTLWPPMDTGTLASEYHRYKCGTM</sequence>
<dbReference type="RefSeq" id="WP_371944238.1">
    <property type="nucleotide sequence ID" value="NZ_JAXCEH010000022.1"/>
</dbReference>
<keyword evidence="2" id="KW-1185">Reference proteome</keyword>
<dbReference type="EMBL" id="JAXCEH010000022">
    <property type="protein sequence ID" value="MFA1557490.1"/>
    <property type="molecule type" value="Genomic_DNA"/>
</dbReference>
<dbReference type="Proteomes" id="UP001569904">
    <property type="component" value="Unassembled WGS sequence"/>
</dbReference>
<proteinExistence type="predicted"/>
<organism evidence="1 2">
    <name type="scientific">Actinomadura chokoriensis</name>
    <dbReference type="NCBI Taxonomy" id="454156"/>
    <lineage>
        <taxon>Bacteria</taxon>
        <taxon>Bacillati</taxon>
        <taxon>Actinomycetota</taxon>
        <taxon>Actinomycetes</taxon>
        <taxon>Streptosporangiales</taxon>
        <taxon>Thermomonosporaceae</taxon>
        <taxon>Actinomadura</taxon>
    </lineage>
</organism>
<evidence type="ECO:0008006" key="3">
    <source>
        <dbReference type="Google" id="ProtNLM"/>
    </source>
</evidence>
<gene>
    <name evidence="1" type="ORF">SM436_27740</name>
</gene>
<evidence type="ECO:0000313" key="2">
    <source>
        <dbReference type="Proteomes" id="UP001569904"/>
    </source>
</evidence>
<name>A0ABV4R5U6_9ACTN</name>